<sequence length="172" mass="19584">MTSNKTVFNNDDDGKNKEKKKLKEIPAIRSINGKLVPVIEVYESFTGWYWFVTERTPDRDNPDECFGLVIGLEKEWGYIDPPAIKAELGNLFWKVHQRDVWSISHIEMVKVEDCAGNSSNDVCPLCNEPVTEYQTRYIENGRIVHEKCTGDDAENNDVKSVDDPVSDNQGAE</sequence>
<evidence type="ECO:0000313" key="2">
    <source>
        <dbReference type="EMBL" id="AIC15177.1"/>
    </source>
</evidence>
<dbReference type="STRING" id="926571.NVIE_009510"/>
<protein>
    <submittedName>
        <fullName evidence="2">Uncharacterized protein</fullName>
    </submittedName>
</protein>
<dbReference type="AlphaFoldDB" id="A0A060HPP1"/>
<dbReference type="KEGG" id="nvn:NVIE_009510"/>
<feature type="compositionally biased region" description="Basic and acidic residues" evidence="1">
    <location>
        <begin position="149"/>
        <end position="162"/>
    </location>
</feature>
<dbReference type="OrthoDB" id="374392at2157"/>
<feature type="region of interest" description="Disordered" evidence="1">
    <location>
        <begin position="149"/>
        <end position="172"/>
    </location>
</feature>
<dbReference type="RefSeq" id="WP_075054249.1">
    <property type="nucleotide sequence ID" value="NZ_CP007536.1"/>
</dbReference>
<organism evidence="2 3">
    <name type="scientific">Nitrososphaera viennensis EN76</name>
    <dbReference type="NCBI Taxonomy" id="926571"/>
    <lineage>
        <taxon>Archaea</taxon>
        <taxon>Nitrososphaerota</taxon>
        <taxon>Nitrososphaeria</taxon>
        <taxon>Nitrososphaerales</taxon>
        <taxon>Nitrososphaeraceae</taxon>
        <taxon>Nitrososphaera</taxon>
    </lineage>
</organism>
<reference evidence="2 3" key="1">
    <citation type="journal article" date="2014" name="Int. J. Syst. Evol. Microbiol.">
        <title>Nitrososphaera viennensis gen. nov., sp. nov., an aerobic and mesophilic, ammonia-oxidizing archaeon from soil and a member of the archaeal phylum Thaumarchaeota.</title>
        <authorList>
            <person name="Stieglmeier M."/>
            <person name="Klingl A."/>
            <person name="Alves R.J."/>
            <person name="Rittmann S.K."/>
            <person name="Melcher M."/>
            <person name="Leisch N."/>
            <person name="Schleper C."/>
        </authorList>
    </citation>
    <scope>NUCLEOTIDE SEQUENCE [LARGE SCALE GENOMIC DNA]</scope>
    <source>
        <strain evidence="2">EN76</strain>
    </source>
</reference>
<proteinExistence type="predicted"/>
<evidence type="ECO:0000313" key="3">
    <source>
        <dbReference type="Proteomes" id="UP000027093"/>
    </source>
</evidence>
<dbReference type="GeneID" id="74946219"/>
<gene>
    <name evidence="2" type="ORF">NVIE_009510</name>
</gene>
<dbReference type="Proteomes" id="UP000027093">
    <property type="component" value="Chromosome"/>
</dbReference>
<evidence type="ECO:0000256" key="1">
    <source>
        <dbReference type="SAM" id="MobiDB-lite"/>
    </source>
</evidence>
<accession>A0A060HPP1</accession>
<keyword evidence="3" id="KW-1185">Reference proteome</keyword>
<name>A0A060HPP1_9ARCH</name>
<dbReference type="HOGENOM" id="CLU_1551874_0_0_2"/>
<dbReference type="EMBL" id="CP007536">
    <property type="protein sequence ID" value="AIC15177.1"/>
    <property type="molecule type" value="Genomic_DNA"/>
</dbReference>